<gene>
    <name evidence="1" type="ORF">Gorai_009282</name>
</gene>
<sequence>MEMEDSINEAPSMEISEAIEGIVWSLERTRDLGMNLGEEVILVEISEDETFVHDTIA</sequence>
<evidence type="ECO:0000313" key="1">
    <source>
        <dbReference type="EMBL" id="MBA0592299.1"/>
    </source>
</evidence>
<reference evidence="1 2" key="1">
    <citation type="journal article" date="2019" name="Genome Biol. Evol.">
        <title>Insights into the evolution of the New World diploid cottons (Gossypium, subgenus Houzingenia) based on genome sequencing.</title>
        <authorList>
            <person name="Grover C.E."/>
            <person name="Arick M.A. 2nd"/>
            <person name="Thrash A."/>
            <person name="Conover J.L."/>
            <person name="Sanders W.S."/>
            <person name="Peterson D.G."/>
            <person name="Frelichowski J.E."/>
            <person name="Scheffler J.A."/>
            <person name="Scheffler B.E."/>
            <person name="Wendel J.F."/>
        </authorList>
    </citation>
    <scope>NUCLEOTIDE SEQUENCE [LARGE SCALE GENOMIC DNA]</scope>
    <source>
        <strain evidence="1">8</strain>
        <tissue evidence="1">Leaf</tissue>
    </source>
</reference>
<organism evidence="1 2">
    <name type="scientific">Gossypium raimondii</name>
    <name type="common">Peruvian cotton</name>
    <name type="synonym">Gossypium klotzschianum subsp. raimondii</name>
    <dbReference type="NCBI Taxonomy" id="29730"/>
    <lineage>
        <taxon>Eukaryota</taxon>
        <taxon>Viridiplantae</taxon>
        <taxon>Streptophyta</taxon>
        <taxon>Embryophyta</taxon>
        <taxon>Tracheophyta</taxon>
        <taxon>Spermatophyta</taxon>
        <taxon>Magnoliopsida</taxon>
        <taxon>eudicotyledons</taxon>
        <taxon>Gunneridae</taxon>
        <taxon>Pentapetalae</taxon>
        <taxon>rosids</taxon>
        <taxon>malvids</taxon>
        <taxon>Malvales</taxon>
        <taxon>Malvaceae</taxon>
        <taxon>Malvoideae</taxon>
        <taxon>Gossypium</taxon>
    </lineage>
</organism>
<comment type="caution">
    <text evidence="1">The sequence shown here is derived from an EMBL/GenBank/DDBJ whole genome shotgun (WGS) entry which is preliminary data.</text>
</comment>
<evidence type="ECO:0000313" key="2">
    <source>
        <dbReference type="Proteomes" id="UP000593578"/>
    </source>
</evidence>
<accession>A0A7J8PSM7</accession>
<protein>
    <submittedName>
        <fullName evidence="1">Uncharacterized protein</fullName>
    </submittedName>
</protein>
<proteinExistence type="predicted"/>
<dbReference type="Proteomes" id="UP000593578">
    <property type="component" value="Unassembled WGS sequence"/>
</dbReference>
<name>A0A7J8PSM7_GOSRA</name>
<dbReference type="EMBL" id="JABEZZ010000008">
    <property type="protein sequence ID" value="MBA0592299.1"/>
    <property type="molecule type" value="Genomic_DNA"/>
</dbReference>
<dbReference type="AlphaFoldDB" id="A0A7J8PSM7"/>